<evidence type="ECO:0000313" key="2">
    <source>
        <dbReference type="Proteomes" id="UP001153269"/>
    </source>
</evidence>
<dbReference type="Proteomes" id="UP001153269">
    <property type="component" value="Unassembled WGS sequence"/>
</dbReference>
<dbReference type="AlphaFoldDB" id="A0A9N7YCR9"/>
<name>A0A9N7YCR9_PLEPL</name>
<sequence>MEQLCVRQQEALCDQEQRRRRRRGRMGFLFGATPQRERERTGAVNDLSDRFSLFTFPSLSRCVGLFVSDQT</sequence>
<reference evidence="1" key="1">
    <citation type="submission" date="2020-03" db="EMBL/GenBank/DDBJ databases">
        <authorList>
            <person name="Weist P."/>
        </authorList>
    </citation>
    <scope>NUCLEOTIDE SEQUENCE</scope>
</reference>
<gene>
    <name evidence="1" type="ORF">PLEPLA_LOCUS9403</name>
</gene>
<keyword evidence="2" id="KW-1185">Reference proteome</keyword>
<comment type="caution">
    <text evidence="1">The sequence shown here is derived from an EMBL/GenBank/DDBJ whole genome shotgun (WGS) entry which is preliminary data.</text>
</comment>
<proteinExistence type="predicted"/>
<protein>
    <submittedName>
        <fullName evidence="1">Uncharacterized protein</fullName>
    </submittedName>
</protein>
<accession>A0A9N7YCR9</accession>
<organism evidence="1 2">
    <name type="scientific">Pleuronectes platessa</name>
    <name type="common">European plaice</name>
    <dbReference type="NCBI Taxonomy" id="8262"/>
    <lineage>
        <taxon>Eukaryota</taxon>
        <taxon>Metazoa</taxon>
        <taxon>Chordata</taxon>
        <taxon>Craniata</taxon>
        <taxon>Vertebrata</taxon>
        <taxon>Euteleostomi</taxon>
        <taxon>Actinopterygii</taxon>
        <taxon>Neopterygii</taxon>
        <taxon>Teleostei</taxon>
        <taxon>Neoteleostei</taxon>
        <taxon>Acanthomorphata</taxon>
        <taxon>Carangaria</taxon>
        <taxon>Pleuronectiformes</taxon>
        <taxon>Pleuronectoidei</taxon>
        <taxon>Pleuronectidae</taxon>
        <taxon>Pleuronectes</taxon>
    </lineage>
</organism>
<evidence type="ECO:0000313" key="1">
    <source>
        <dbReference type="EMBL" id="CAB1421517.1"/>
    </source>
</evidence>
<dbReference type="EMBL" id="CADEAL010000526">
    <property type="protein sequence ID" value="CAB1421517.1"/>
    <property type="molecule type" value="Genomic_DNA"/>
</dbReference>